<dbReference type="EMBL" id="AAHHJZ010000001">
    <property type="protein sequence ID" value="EBW6073454.1"/>
    <property type="molecule type" value="Genomic_DNA"/>
</dbReference>
<evidence type="ECO:0000313" key="1">
    <source>
        <dbReference type="EMBL" id="EBW6073454.1"/>
    </source>
</evidence>
<protein>
    <submittedName>
        <fullName evidence="1">Uncharacterized protein</fullName>
    </submittedName>
</protein>
<gene>
    <name evidence="1" type="ORF">A4K93_00060</name>
</gene>
<name>A0A5W3ES72_SALET</name>
<organism evidence="1">
    <name type="scientific">Salmonella enterica subsp. enterica serovar Schwarzengrund</name>
    <dbReference type="NCBI Taxonomy" id="340190"/>
    <lineage>
        <taxon>Bacteria</taxon>
        <taxon>Pseudomonadati</taxon>
        <taxon>Pseudomonadota</taxon>
        <taxon>Gammaproteobacteria</taxon>
        <taxon>Enterobacterales</taxon>
        <taxon>Enterobacteriaceae</taxon>
        <taxon>Salmonella</taxon>
    </lineage>
</organism>
<proteinExistence type="predicted"/>
<sequence length="116" mass="13407">MWLSAIHRDLPKVNVTIKVVGPNDDQPIPKEIEVGMAKFDRMEEGQFVVVDNDENEFMLFHPEVKTDEIKDGVFLASWQDYQTNQWVWSVAKHIDDGHTPNNFTLVGEIHVEPKPH</sequence>
<comment type="caution">
    <text evidence="1">The sequence shown here is derived from an EMBL/GenBank/DDBJ whole genome shotgun (WGS) entry which is preliminary data.</text>
</comment>
<dbReference type="AlphaFoldDB" id="A0A5W3ES72"/>
<accession>A0A5W3ES72</accession>
<reference evidence="1" key="1">
    <citation type="submission" date="2018-08" db="EMBL/GenBank/DDBJ databases">
        <authorList>
            <person name="Ashton P.M."/>
            <person name="Dallman T."/>
            <person name="Nair S."/>
            <person name="De Pinna E."/>
            <person name="Peters T."/>
            <person name="Grant K."/>
        </authorList>
    </citation>
    <scope>NUCLEOTIDE SEQUENCE</scope>
    <source>
        <strain evidence="1">159694</strain>
    </source>
</reference>